<sequence length="601" mass="67687">MLSSRIINSSIGETSVRKSVTRGTPQGGVLSPLLWLLVINNILIDLEVTGTKVVAYADDVVLLIAGKFPQTISDLMQGALVTLSRWARQNGLGVNPAKTELVLFTKKRKYPLFTLPRLDGVTLNLSPEAKYLGTILDRQLSWKRNIEERAKRGFIALYSCKNSIGKSWGLKPYIIKWLYESIVRPILTYGSLVWWHSLKKPTYSRNINKVQRAASLLITGAFRSTPQAALDTLLGLSPLAIHVEELAFRCALRLRELGEWRSQPFGHSTILRRVRTVGEIAYASDYISPRLSFCPPEIHIPEREAWSQNSPPFRGISVYTDGSKMECGTGAGVFCDTLNIRESYKLRNNCSVFQAEILAVKKAIDLLVTRNIEVGSPVTIYVDSQAALKALNSFTIKSRAVLSCREALEHSRLSIKLCWVPGHYNITGNETADELARLGSESTTIEIDNSVKPPLCHFLQIVRKHYQEKTQQKWLDETGCTISKRIWPVLSEKRTRSLMSLSKPDLKLVVGIITGHCKVRAMTSKWDSDDIDYCRICQDEEEIETIEHLLCHCPALINVRHKLVGELVSRDLSSFSTTDPAVILQLARRFKWLKTTRQTQP</sequence>
<dbReference type="Pfam" id="PF00075">
    <property type="entry name" value="RNase_H"/>
    <property type="match status" value="1"/>
</dbReference>
<dbReference type="Pfam" id="PF00078">
    <property type="entry name" value="RVT_1"/>
    <property type="match status" value="1"/>
</dbReference>
<accession>A0ABM3VIR8</accession>
<protein>
    <submittedName>
        <fullName evidence="4">Uncharacterized protein LOC131805930</fullName>
    </submittedName>
</protein>
<dbReference type="InterPro" id="IPR012337">
    <property type="entry name" value="RNaseH-like_sf"/>
</dbReference>
<feature type="domain" description="RNase H type-1" evidence="2">
    <location>
        <begin position="312"/>
        <end position="441"/>
    </location>
</feature>
<dbReference type="SUPFAM" id="SSF56672">
    <property type="entry name" value="DNA/RNA polymerases"/>
    <property type="match status" value="1"/>
</dbReference>
<dbReference type="GeneID" id="131805930"/>
<dbReference type="PROSITE" id="PS50878">
    <property type="entry name" value="RT_POL"/>
    <property type="match status" value="1"/>
</dbReference>
<evidence type="ECO:0000313" key="3">
    <source>
        <dbReference type="Proteomes" id="UP001652621"/>
    </source>
</evidence>
<organism evidence="3 4">
    <name type="scientific">Musca domestica</name>
    <name type="common">House fly</name>
    <dbReference type="NCBI Taxonomy" id="7370"/>
    <lineage>
        <taxon>Eukaryota</taxon>
        <taxon>Metazoa</taxon>
        <taxon>Ecdysozoa</taxon>
        <taxon>Arthropoda</taxon>
        <taxon>Hexapoda</taxon>
        <taxon>Insecta</taxon>
        <taxon>Pterygota</taxon>
        <taxon>Neoptera</taxon>
        <taxon>Endopterygota</taxon>
        <taxon>Diptera</taxon>
        <taxon>Brachycera</taxon>
        <taxon>Muscomorpha</taxon>
        <taxon>Muscoidea</taxon>
        <taxon>Muscidae</taxon>
        <taxon>Musca</taxon>
    </lineage>
</organism>
<dbReference type="InterPro" id="IPR036397">
    <property type="entry name" value="RNaseH_sf"/>
</dbReference>
<dbReference type="PANTHER" id="PTHR33332">
    <property type="entry name" value="REVERSE TRANSCRIPTASE DOMAIN-CONTAINING PROTEIN"/>
    <property type="match status" value="1"/>
</dbReference>
<reference evidence="4" key="1">
    <citation type="submission" date="2025-08" db="UniProtKB">
        <authorList>
            <consortium name="RefSeq"/>
        </authorList>
    </citation>
    <scope>IDENTIFICATION</scope>
    <source>
        <strain evidence="4">Aabys</strain>
        <tissue evidence="4">Whole body</tissue>
    </source>
</reference>
<keyword evidence="3" id="KW-1185">Reference proteome</keyword>
<evidence type="ECO:0000259" key="2">
    <source>
        <dbReference type="PROSITE" id="PS50879"/>
    </source>
</evidence>
<proteinExistence type="predicted"/>
<gene>
    <name evidence="4" type="primary">LOC131805930</name>
</gene>
<evidence type="ECO:0000259" key="1">
    <source>
        <dbReference type="PROSITE" id="PS50878"/>
    </source>
</evidence>
<feature type="domain" description="Reverse transcriptase" evidence="1">
    <location>
        <begin position="1"/>
        <end position="136"/>
    </location>
</feature>
<evidence type="ECO:0000313" key="4">
    <source>
        <dbReference type="RefSeq" id="XP_058985701.1"/>
    </source>
</evidence>
<dbReference type="InterPro" id="IPR043502">
    <property type="entry name" value="DNA/RNA_pol_sf"/>
</dbReference>
<dbReference type="InterPro" id="IPR000477">
    <property type="entry name" value="RT_dom"/>
</dbReference>
<name>A0ABM3VIR8_MUSDO</name>
<dbReference type="RefSeq" id="XP_058985701.1">
    <property type="nucleotide sequence ID" value="XM_059129718.1"/>
</dbReference>
<dbReference type="CDD" id="cd09276">
    <property type="entry name" value="Rnase_HI_RT_non_LTR"/>
    <property type="match status" value="1"/>
</dbReference>
<dbReference type="Proteomes" id="UP001652621">
    <property type="component" value="Unplaced"/>
</dbReference>
<dbReference type="Gene3D" id="3.30.420.10">
    <property type="entry name" value="Ribonuclease H-like superfamily/Ribonuclease H"/>
    <property type="match status" value="1"/>
</dbReference>
<dbReference type="InterPro" id="IPR002156">
    <property type="entry name" value="RNaseH_domain"/>
</dbReference>
<dbReference type="PROSITE" id="PS50879">
    <property type="entry name" value="RNASE_H_1"/>
    <property type="match status" value="1"/>
</dbReference>
<dbReference type="SUPFAM" id="SSF53098">
    <property type="entry name" value="Ribonuclease H-like"/>
    <property type="match status" value="1"/>
</dbReference>